<proteinExistence type="predicted"/>
<protein>
    <submittedName>
        <fullName evidence="1">Uncharacterized protein</fullName>
    </submittedName>
</protein>
<keyword evidence="2" id="KW-1185">Reference proteome</keyword>
<dbReference type="AlphaFoldDB" id="A0AAP2D6S0"/>
<sequence length="65" mass="6729">MDTSLENIPVITKTKPAPRTIEAPASSCCTPKVEAAACCEPSKAPEENNGACCAQPTDGTECCDK</sequence>
<reference evidence="1 2" key="1">
    <citation type="submission" date="2021-05" db="EMBL/GenBank/DDBJ databases">
        <title>A Polyphasic approach of four new species of the genus Ohtaekwangia: Ohtaekwangia histidinii sp. nov., Ohtaekwangia cretensis sp. nov., Ohtaekwangia indiensis sp. nov., Ohtaekwangia reichenbachii sp. nov. from diverse environment.</title>
        <authorList>
            <person name="Octaviana S."/>
        </authorList>
    </citation>
    <scope>NUCLEOTIDE SEQUENCE [LARGE SCALE GENOMIC DNA]</scope>
    <source>
        <strain evidence="1 2">PWU37</strain>
    </source>
</reference>
<dbReference type="Proteomes" id="UP001319180">
    <property type="component" value="Unassembled WGS sequence"/>
</dbReference>
<dbReference type="EMBL" id="JAHESC010000006">
    <property type="protein sequence ID" value="MBT1686177.1"/>
    <property type="molecule type" value="Genomic_DNA"/>
</dbReference>
<dbReference type="RefSeq" id="WP_254089415.1">
    <property type="nucleotide sequence ID" value="NZ_JAHESC010000006.1"/>
</dbReference>
<gene>
    <name evidence="1" type="ORF">KK078_06390</name>
</gene>
<evidence type="ECO:0000313" key="1">
    <source>
        <dbReference type="EMBL" id="MBT1686177.1"/>
    </source>
</evidence>
<comment type="caution">
    <text evidence="1">The sequence shown here is derived from an EMBL/GenBank/DDBJ whole genome shotgun (WGS) entry which is preliminary data.</text>
</comment>
<name>A0AAP2D6S0_9BACT</name>
<accession>A0AAP2D6S0</accession>
<organism evidence="1 2">
    <name type="scientific">Dawidia soli</name>
    <dbReference type="NCBI Taxonomy" id="2782352"/>
    <lineage>
        <taxon>Bacteria</taxon>
        <taxon>Pseudomonadati</taxon>
        <taxon>Bacteroidota</taxon>
        <taxon>Cytophagia</taxon>
        <taxon>Cytophagales</taxon>
        <taxon>Chryseotaleaceae</taxon>
        <taxon>Dawidia</taxon>
    </lineage>
</organism>
<evidence type="ECO:0000313" key="2">
    <source>
        <dbReference type="Proteomes" id="UP001319180"/>
    </source>
</evidence>